<gene>
    <name evidence="2" type="ORF">VOLCADRAFT_89814</name>
</gene>
<dbReference type="KEGG" id="vcn:VOLCADRAFT_89814"/>
<proteinExistence type="predicted"/>
<dbReference type="Proteomes" id="UP000001058">
    <property type="component" value="Unassembled WGS sequence"/>
</dbReference>
<dbReference type="AlphaFoldDB" id="D8TSQ3"/>
<dbReference type="OrthoDB" id="512370at2759"/>
<sequence length="354" mass="38503">MPRLSDYVAKQQLQQQAAPVHRHSSSKETGLDAAAAAPKVAPTIAATPSPKPVAAAAATAASAPAAPAAAPSSGAGPSASAAAAPWQPLYERYVEQYRRRHVAVDDWCSLVNTGGGDVMGWEACAYMHPRVRDRGPRTYRHPDGSLRPDPPVADMYSQANRAHWAELVGYCRTHGGDRDYDTQGRSCRGCRCEHPLHLLSEFSLPGWVLPFFGHGVWAQGEKLASFSLRYGIGVPPEAHQKLLEALDLLEELTPPPAELLQNERRGDPLADPEHPFNREWQQLAEQVFAAASARGQMKPHLGGVGWQEMCEGAIKKGIFGRLFGFKKKKKTKGLPPNIDKTQSWDTPKLHGAIP</sequence>
<evidence type="ECO:0000313" key="2">
    <source>
        <dbReference type="EMBL" id="EFJ49527.1"/>
    </source>
</evidence>
<evidence type="ECO:0000256" key="1">
    <source>
        <dbReference type="SAM" id="MobiDB-lite"/>
    </source>
</evidence>
<name>D8TSQ3_VOLCA</name>
<evidence type="ECO:0000313" key="3">
    <source>
        <dbReference type="Proteomes" id="UP000001058"/>
    </source>
</evidence>
<dbReference type="GeneID" id="9618563"/>
<feature type="region of interest" description="Disordered" evidence="1">
    <location>
        <begin position="329"/>
        <end position="354"/>
    </location>
</feature>
<feature type="compositionally biased region" description="Low complexity" evidence="1">
    <location>
        <begin position="33"/>
        <end position="47"/>
    </location>
</feature>
<keyword evidence="3" id="KW-1185">Reference proteome</keyword>
<protein>
    <submittedName>
        <fullName evidence="2">Uncharacterized protein</fullName>
    </submittedName>
</protein>
<accession>D8TSQ3</accession>
<dbReference type="EMBL" id="GL378335">
    <property type="protein sequence ID" value="EFJ49527.1"/>
    <property type="molecule type" value="Genomic_DNA"/>
</dbReference>
<dbReference type="RefSeq" id="XP_002949508.1">
    <property type="nucleotide sequence ID" value="XM_002949462.1"/>
</dbReference>
<organism evidence="3">
    <name type="scientific">Volvox carteri f. nagariensis</name>
    <dbReference type="NCBI Taxonomy" id="3068"/>
    <lineage>
        <taxon>Eukaryota</taxon>
        <taxon>Viridiplantae</taxon>
        <taxon>Chlorophyta</taxon>
        <taxon>core chlorophytes</taxon>
        <taxon>Chlorophyceae</taxon>
        <taxon>CS clade</taxon>
        <taxon>Chlamydomonadales</taxon>
        <taxon>Volvocaceae</taxon>
        <taxon>Volvox</taxon>
    </lineage>
</organism>
<reference evidence="2 3" key="1">
    <citation type="journal article" date="2010" name="Science">
        <title>Genomic analysis of organismal complexity in the multicellular green alga Volvox carteri.</title>
        <authorList>
            <person name="Prochnik S.E."/>
            <person name="Umen J."/>
            <person name="Nedelcu A.M."/>
            <person name="Hallmann A."/>
            <person name="Miller S.M."/>
            <person name="Nishii I."/>
            <person name="Ferris P."/>
            <person name="Kuo A."/>
            <person name="Mitros T."/>
            <person name="Fritz-Laylin L.K."/>
            <person name="Hellsten U."/>
            <person name="Chapman J."/>
            <person name="Simakov O."/>
            <person name="Rensing S.A."/>
            <person name="Terry A."/>
            <person name="Pangilinan J."/>
            <person name="Kapitonov V."/>
            <person name="Jurka J."/>
            <person name="Salamov A."/>
            <person name="Shapiro H."/>
            <person name="Schmutz J."/>
            <person name="Grimwood J."/>
            <person name="Lindquist E."/>
            <person name="Lucas S."/>
            <person name="Grigoriev I.V."/>
            <person name="Schmitt R."/>
            <person name="Kirk D."/>
            <person name="Rokhsar D.S."/>
        </authorList>
    </citation>
    <scope>NUCLEOTIDE SEQUENCE [LARGE SCALE GENOMIC DNA]</scope>
    <source>
        <strain evidence="3">f. Nagariensis / Eve</strain>
    </source>
</reference>
<dbReference type="InParanoid" id="D8TSQ3"/>
<feature type="region of interest" description="Disordered" evidence="1">
    <location>
        <begin position="1"/>
        <end position="47"/>
    </location>
</feature>